<feature type="region of interest" description="Disordered" evidence="1">
    <location>
        <begin position="324"/>
        <end position="351"/>
    </location>
</feature>
<dbReference type="SUPFAM" id="SSF103515">
    <property type="entry name" value="Autotransporter"/>
    <property type="match status" value="1"/>
</dbReference>
<dbReference type="InterPro" id="IPR005546">
    <property type="entry name" value="Autotransporte_beta"/>
</dbReference>
<feature type="domain" description="Autotransporter" evidence="3">
    <location>
        <begin position="1977"/>
        <end position="2256"/>
    </location>
</feature>
<dbReference type="InterPro" id="IPR036709">
    <property type="entry name" value="Autotransporte_beta_dom_sf"/>
</dbReference>
<feature type="region of interest" description="Disordered" evidence="1">
    <location>
        <begin position="71"/>
        <end position="94"/>
    </location>
</feature>
<accession>A0A261RDF1</accession>
<reference evidence="5" key="1">
    <citation type="submission" date="2017-05" db="EMBL/GenBank/DDBJ databases">
        <title>Complete and WGS of Bordetella genogroups.</title>
        <authorList>
            <person name="Spilker T."/>
            <person name="Lipuma J."/>
        </authorList>
    </citation>
    <scope>NUCLEOTIDE SEQUENCE [LARGE SCALE GENOMIC DNA]</scope>
    <source>
        <strain evidence="5">AU18089</strain>
    </source>
</reference>
<feature type="compositionally biased region" description="Basic and acidic residues" evidence="1">
    <location>
        <begin position="71"/>
        <end position="81"/>
    </location>
</feature>
<dbReference type="PROSITE" id="PS51208">
    <property type="entry name" value="AUTOTRANSPORTER"/>
    <property type="match status" value="1"/>
</dbReference>
<feature type="compositionally biased region" description="Low complexity" evidence="1">
    <location>
        <begin position="324"/>
        <end position="338"/>
    </location>
</feature>
<dbReference type="RefSeq" id="WP_212589895.1">
    <property type="nucleotide sequence ID" value="NZ_NEVK01000004.1"/>
</dbReference>
<evidence type="ECO:0000256" key="2">
    <source>
        <dbReference type="SAM" id="SignalP"/>
    </source>
</evidence>
<dbReference type="SMART" id="SM00869">
    <property type="entry name" value="Autotransporter"/>
    <property type="match status" value="1"/>
</dbReference>
<evidence type="ECO:0000256" key="1">
    <source>
        <dbReference type="SAM" id="MobiDB-lite"/>
    </source>
</evidence>
<sequence>MNKNSVHRGSVAARLSCQGALRLAIMSALGTCAVGLPGGAQADYWCEGGSTQNIPAGNYGYAYSVCQGDAGEDKSGEKDGDSGPPVSITTNGGSFSEDASTWLPLDDYDYQLGVVTAASIGGAGVDEGSAGASGYVTINNTANISLTATTQEQGSINGLLSGISLGGQGDLTNDNNNSNGGPGGLAQAVSITNTGELTIDGTVPSNGGLFGINALAQGGGGGDQNDPALDYGDQVGGDGANASTVTIIDSGIVNMGSSDTRLKTSGTGMALAARSLGGAGGDYNSNAGTGGTVQVTHRGSTSSYWQLYENSKIFGIKAESLGADGNGANPNNPDNSDNGGDGGGDGDGWTQKVTVDAYGTVLLDLAGSDPDVAVEGAGIAARAVGGKGGKGPAKDHWGGDGGMGGAVTVNLYSGASVTTRGDNLPAIAAQSLGGQGGDADDGTALAGQGGGGGFGGAAGTVNVTTQSNSIVSTSGMYSSGIIAQSIGGGGGTGSDFVAVLGGQGGNGGNGGDAGAVTITTAGSVQTTGDHAFGVVAQSIAGSGGTGGADTSAAVALGGDGAGGGTANLVTMNNSGTIGTLGYNAHGMVGQSIGGGGGASGSATGLLSVGGNAAGSTGSSGGEVVMGNTGTITTAGNASIGIVMQSIGGGGGSGGDSKGVVGVGGAGAAGGDGASVILNDLGSVSTAGQYSPAVLAQSIGGGGGNGGDTFTASAVVSVAIGGSASGGGDGGSVCLSNHGGCANGWASYSASAIDTHGDYAPGIIAQSIGGGGGNGGSVTNVSALSFVALQMGGTGGGGGVSDEVKVGYTNLNINTGGAHSTGILAQSIGGGGGNGGSASYYDASIGFNAAVVLGGSGGEGNTGDSAIVNLSNSFIATGMDYASADPETYAPNDSFGILAQSIGGGGGNGGSSSASDMVIAVPTGEGESLAFNFQATMGGNGGAGGHACPAGESSCVTEVVLQNGSSIGTLGDGSHAIVAQSIGGGGGNGGDSSALSTILGDETTISAEMGMSLGGAGGAAGNGGAVTIALGDSGSAYAPAPGAMPLPPASSVLPWSSITTYGNFANGVLAQSIGGGGGNGGVGSSDAYTHGGPANVKLSIALGGTGGSGGTGGEVDITLNPNFVIRTLGSGSRGIVAQSIGGGGGASQGGTLSLSAGMDNAPSGRLQLGLGAHGGSGSQGGAVNAVLSGAIRTEGGDADGVLLQSIGGGGGLGGSLGADASSHSILDRIGIYNDNQQRLDDSGSTYQFGVDLGGHGGTGGNGGEVQVAFDGQIATVGDWADGLVAQSIGGGGGAGGSSTASGSKVKANVLIGLGGHGGAAGNGGDVVFSFDGSHDDSISTQGYHAYAALLQSVGGGGGLGGDGSDQATGTLTVGGSHGGDAGAGGDGGAIRTINGSTAGWLAASTRGDESVGLAMQSIGGGGGIGGAGNSASKLLEENSHAISVSVGGKGGAAGNGGTIDVTLGVNIETNGDRAHGLLAQTIGGGGGVGGAGAAGNLSSVALGGRGGAAGNGGTLTLGLNAGSVLATHGAGSHALVAQSIGGGGGIAGDTSVGIQLGADDWTAAAHDGSEIGGDGDGGVVTVNADGDIWTSGINAFGIIAQSIGGGGGLGGSAESGFAGSTAPIGGTGYGNDVTVNQSGSVSAQGEGSTGIFAQSAGPQGSGAVTVNVSGTVTGGAGPDGYAVWLVGSRQNTLNVNGTGKIVAGAGGAAVNHDGAALGGNGAGLASAAADTASLTINNAGTILGNIECADGTGGIACTAYNAATGTLSDATLYQAHINNAGVVGIGRPGSFDELAVAGDFNLQSGGYLRAVVDFEQLKSPRMVVQGDTRLDGQIDVRPTALLPDRELVVATLEGNVHGVPDALDSPVIDYAARLDGKNVRVKAANADFASPSMGLADNPRAVARHVQDTWSKGGNSAMAPLYAVLDKASRQGSDTYSSRLADLSPGVAVAPAAQMQAGMASFTGAMMSCPVFQGADAFTGEQNCVWGQVSGVNTNQDGDGGVSGFSFDGVTYQFGGQQQVSPGWFLGGSVAYQNTHMRGDDGRVSGKGDSGYAGLVLKREAGPWTFSAALSGSYGQYDIDRRIRIPGLQSQASADLDVYGAALRLRAARTFASERFYLKPYVDVDMFYTHMPGYSESRNDLHLDVDSSNQFVMGLSPTLEVGGRVPLGNGAIMRPYMYGGVSFLSEDEYTVNAHLQGAPAGSGSFETAVPMDDVIGRIGAGLQVSHAGGIDFRLQYDGEFSSHTQSHRGSLKVMVPF</sequence>
<evidence type="ECO:0000313" key="5">
    <source>
        <dbReference type="Proteomes" id="UP000216947"/>
    </source>
</evidence>
<comment type="caution">
    <text evidence="4">The sequence shown here is derived from an EMBL/GenBank/DDBJ whole genome shotgun (WGS) entry which is preliminary data.</text>
</comment>
<protein>
    <submittedName>
        <fullName evidence="4">Autotransporter</fullName>
    </submittedName>
</protein>
<feature type="signal peptide" evidence="2">
    <location>
        <begin position="1"/>
        <end position="42"/>
    </location>
</feature>
<name>A0A261RDF1_9BORD</name>
<dbReference type="Proteomes" id="UP000216947">
    <property type="component" value="Unassembled WGS sequence"/>
</dbReference>
<feature type="chain" id="PRO_5012582497" evidence="2">
    <location>
        <begin position="43"/>
        <end position="2256"/>
    </location>
</feature>
<dbReference type="EMBL" id="NEVK01000004">
    <property type="protein sequence ID" value="OZI22712.1"/>
    <property type="molecule type" value="Genomic_DNA"/>
</dbReference>
<evidence type="ECO:0000259" key="3">
    <source>
        <dbReference type="PROSITE" id="PS51208"/>
    </source>
</evidence>
<keyword evidence="5" id="KW-1185">Reference proteome</keyword>
<keyword evidence="2" id="KW-0732">Signal</keyword>
<proteinExistence type="predicted"/>
<organism evidence="4 5">
    <name type="scientific">Bordetella genomosp. 7</name>
    <dbReference type="NCBI Taxonomy" id="1416805"/>
    <lineage>
        <taxon>Bacteria</taxon>
        <taxon>Pseudomonadati</taxon>
        <taxon>Pseudomonadota</taxon>
        <taxon>Betaproteobacteria</taxon>
        <taxon>Burkholderiales</taxon>
        <taxon>Alcaligenaceae</taxon>
        <taxon>Bordetella</taxon>
    </lineage>
</organism>
<evidence type="ECO:0000313" key="4">
    <source>
        <dbReference type="EMBL" id="OZI22712.1"/>
    </source>
</evidence>
<gene>
    <name evidence="4" type="ORF">CAL19_09365</name>
</gene>